<name>A0AAV0Z9Y7_VICFA</name>
<accession>A0AAV0Z9Y7</accession>
<dbReference type="AlphaFoldDB" id="A0AAV0Z9Y7"/>
<keyword evidence="2" id="KW-1185">Reference proteome</keyword>
<evidence type="ECO:0000313" key="1">
    <source>
        <dbReference type="EMBL" id="CAI8594676.1"/>
    </source>
</evidence>
<sequence>MDQSLSSIVLPEDQFGCDHVFELNEELSKMIPKIVLVVGAADADNTKHSKEGNFPSLLIHYTSPLKSFEDPNDVSPGRRLVVPLHICVLQGSSL</sequence>
<dbReference type="EMBL" id="OX451735">
    <property type="protein sequence ID" value="CAI8594676.1"/>
    <property type="molecule type" value="Genomic_DNA"/>
</dbReference>
<proteinExistence type="predicted"/>
<reference evidence="1 2" key="1">
    <citation type="submission" date="2023-01" db="EMBL/GenBank/DDBJ databases">
        <authorList>
            <person name="Kreplak J."/>
        </authorList>
    </citation>
    <scope>NUCLEOTIDE SEQUENCE [LARGE SCALE GENOMIC DNA]</scope>
</reference>
<evidence type="ECO:0000313" key="2">
    <source>
        <dbReference type="Proteomes" id="UP001157006"/>
    </source>
</evidence>
<gene>
    <name evidence="1" type="ORF">VFH_I152760</name>
</gene>
<protein>
    <submittedName>
        <fullName evidence="1">Uncharacterized protein</fullName>
    </submittedName>
</protein>
<dbReference type="Proteomes" id="UP001157006">
    <property type="component" value="Chromosome 1S"/>
</dbReference>
<organism evidence="1 2">
    <name type="scientific">Vicia faba</name>
    <name type="common">Broad bean</name>
    <name type="synonym">Faba vulgaris</name>
    <dbReference type="NCBI Taxonomy" id="3906"/>
    <lineage>
        <taxon>Eukaryota</taxon>
        <taxon>Viridiplantae</taxon>
        <taxon>Streptophyta</taxon>
        <taxon>Embryophyta</taxon>
        <taxon>Tracheophyta</taxon>
        <taxon>Spermatophyta</taxon>
        <taxon>Magnoliopsida</taxon>
        <taxon>eudicotyledons</taxon>
        <taxon>Gunneridae</taxon>
        <taxon>Pentapetalae</taxon>
        <taxon>rosids</taxon>
        <taxon>fabids</taxon>
        <taxon>Fabales</taxon>
        <taxon>Fabaceae</taxon>
        <taxon>Papilionoideae</taxon>
        <taxon>50 kb inversion clade</taxon>
        <taxon>NPAAA clade</taxon>
        <taxon>Hologalegina</taxon>
        <taxon>IRL clade</taxon>
        <taxon>Fabeae</taxon>
        <taxon>Vicia</taxon>
    </lineage>
</organism>